<evidence type="ECO:0000313" key="1">
    <source>
        <dbReference type="EMBL" id="RCV16958.1"/>
    </source>
</evidence>
<dbReference type="AlphaFoldDB" id="A0A368QGU1"/>
<organism evidence="1">
    <name type="scientific">Setaria italica</name>
    <name type="common">Foxtail millet</name>
    <name type="synonym">Panicum italicum</name>
    <dbReference type="NCBI Taxonomy" id="4555"/>
    <lineage>
        <taxon>Eukaryota</taxon>
        <taxon>Viridiplantae</taxon>
        <taxon>Streptophyta</taxon>
        <taxon>Embryophyta</taxon>
        <taxon>Tracheophyta</taxon>
        <taxon>Spermatophyta</taxon>
        <taxon>Magnoliopsida</taxon>
        <taxon>Liliopsida</taxon>
        <taxon>Poales</taxon>
        <taxon>Poaceae</taxon>
        <taxon>PACMAD clade</taxon>
        <taxon>Panicoideae</taxon>
        <taxon>Panicodae</taxon>
        <taxon>Paniceae</taxon>
        <taxon>Cenchrinae</taxon>
        <taxon>Setaria</taxon>
    </lineage>
</organism>
<dbReference type="EMBL" id="CM003530">
    <property type="protein sequence ID" value="RCV16958.1"/>
    <property type="molecule type" value="Genomic_DNA"/>
</dbReference>
<dbReference type="PANTHER" id="PTHR18868">
    <property type="entry name" value="OS07G0665300 PROTEIN-RELATED"/>
    <property type="match status" value="1"/>
</dbReference>
<dbReference type="InterPro" id="IPR009003">
    <property type="entry name" value="Peptidase_S1_PA"/>
</dbReference>
<reference evidence="1" key="1">
    <citation type="journal article" date="2012" name="Nat. Biotechnol.">
        <title>Reference genome sequence of the model plant Setaria.</title>
        <authorList>
            <person name="Bennetzen J.L."/>
            <person name="Schmutz J."/>
            <person name="Wang H."/>
            <person name="Percifield R."/>
            <person name="Hawkins J."/>
            <person name="Pontaroli A.C."/>
            <person name="Estep M."/>
            <person name="Feng L."/>
            <person name="Vaughn J.N."/>
            <person name="Grimwood J."/>
            <person name="Jenkins J."/>
            <person name="Barry K."/>
            <person name="Lindquist E."/>
            <person name="Hellsten U."/>
            <person name="Deshpande S."/>
            <person name="Wang X."/>
            <person name="Wu X."/>
            <person name="Mitros T."/>
            <person name="Triplett J."/>
            <person name="Yang X."/>
            <person name="Ye C.Y."/>
            <person name="Mauro-Herrera M."/>
            <person name="Wang L."/>
            <person name="Li P."/>
            <person name="Sharma M."/>
            <person name="Sharma R."/>
            <person name="Ronald P.C."/>
            <person name="Panaud O."/>
            <person name="Kellogg E.A."/>
            <person name="Brutnell T.P."/>
            <person name="Doust A.N."/>
            <person name="Tuskan G.A."/>
            <person name="Rokhsar D."/>
            <person name="Devos K.M."/>
        </authorList>
    </citation>
    <scope>NUCLEOTIDE SEQUENCE [LARGE SCALE GENOMIC DNA]</scope>
    <source>
        <strain evidence="1">Yugu1</strain>
    </source>
</reference>
<proteinExistence type="predicted"/>
<dbReference type="PANTHER" id="PTHR18868:SF37">
    <property type="entry name" value="OS07G0665300 PROTEIN"/>
    <property type="match status" value="1"/>
</dbReference>
<dbReference type="STRING" id="4555.A0A368QGU1"/>
<accession>A0A368QGU1</accession>
<name>A0A368QGU1_SETIT</name>
<protein>
    <submittedName>
        <fullName evidence="1">Uncharacterized protein</fullName>
    </submittedName>
</protein>
<reference evidence="1" key="2">
    <citation type="submission" date="2015-07" db="EMBL/GenBank/DDBJ databases">
        <authorList>
            <person name="Noorani M."/>
        </authorList>
    </citation>
    <scope>NUCLEOTIDE SEQUENCE</scope>
    <source>
        <strain evidence="1">Yugu1</strain>
    </source>
</reference>
<sequence>MPITLEGGMCLLHTFEKEFDGDMWSTLTKKLLIMCPNVSSPLLHSMDATNSPRVLTSASLVRKADSNEIDDNLAQIEVYLPNNRHAKGRLQHYSIHYNIALISIRNFRCHRTAKFNEQVGVEPPKKAGIVGPLIDYDGNFIGMNFYDTEETPCLPTSKVLPLLRQFNGEGYVLYSLRNILD</sequence>
<dbReference type="OrthoDB" id="632754at2759"/>
<gene>
    <name evidence="1" type="ORF">SETIT_3G180400v2</name>
</gene>
<dbReference type="SUPFAM" id="SSF50494">
    <property type="entry name" value="Trypsin-like serine proteases"/>
    <property type="match status" value="1"/>
</dbReference>